<dbReference type="Proteomes" id="UP000256941">
    <property type="component" value="Unassembled WGS sequence"/>
</dbReference>
<dbReference type="RefSeq" id="WP_116220645.1">
    <property type="nucleotide sequence ID" value="NZ_CP038196.1"/>
</dbReference>
<comment type="caution">
    <text evidence="1">The sequence shown here is derived from an EMBL/GenBank/DDBJ whole genome shotgun (WGS) entry which is preliminary data.</text>
</comment>
<name>A0A3D9XQZ6_PARVE</name>
<protein>
    <submittedName>
        <fullName evidence="1">Uncharacterized protein</fullName>
    </submittedName>
</protein>
<accession>A0A3D9XQZ6</accession>
<gene>
    <name evidence="1" type="ORF">BDD41_0472</name>
</gene>
<dbReference type="EMBL" id="QTUJ01000001">
    <property type="protein sequence ID" value="REF72008.1"/>
    <property type="molecule type" value="Genomic_DNA"/>
</dbReference>
<reference evidence="1 2" key="1">
    <citation type="submission" date="2018-08" db="EMBL/GenBank/DDBJ databases">
        <title>Genomic Encyclopedia of Archaeal and Bacterial Type Strains, Phase II (KMG-II): from individual species to whole genera.</title>
        <authorList>
            <person name="Goeker M."/>
        </authorList>
    </citation>
    <scope>NUCLEOTIDE SEQUENCE [LARGE SCALE GENOMIC DNA]</scope>
    <source>
        <strain evidence="1 2">DSM 17099</strain>
    </source>
</reference>
<organism evidence="1 2">
    <name type="scientific">Paracoccus versutus</name>
    <name type="common">Thiobacillus versutus</name>
    <dbReference type="NCBI Taxonomy" id="34007"/>
    <lineage>
        <taxon>Bacteria</taxon>
        <taxon>Pseudomonadati</taxon>
        <taxon>Pseudomonadota</taxon>
        <taxon>Alphaproteobacteria</taxon>
        <taxon>Rhodobacterales</taxon>
        <taxon>Paracoccaceae</taxon>
        <taxon>Paracoccus</taxon>
    </lineage>
</organism>
<evidence type="ECO:0000313" key="1">
    <source>
        <dbReference type="EMBL" id="REF72008.1"/>
    </source>
</evidence>
<proteinExistence type="predicted"/>
<sequence>MNQQNAAMIEAPADPAELFDTLYRMGLTDGMPVIPPTDDLVQRFIAASGRPGSDEIAVIPPANHLATVTGIAVNAVMAGCLPEYMPVLIAAVEALVEPQFNLFGVATTTNPVGPLILVNGPVRQQLNLNCGRNALGPGRRANATIGRAIRLIMLNIGGAIPEEVDKATLGQPGKYTMCLGEAEEESPWVPLHVERGFEPEDSTVTVVGVQDIGNMFVCFQQAESILRTLASGMVSFAANNMLLGEGNPILFLNPGHADLLAKQGYDKPRIREELFRRATFPASELPQEVSAVEQNSRNIIDGRNMVTARAEDILIAVAGGPEAYHNSYCATFGNMAVTKKIRLP</sequence>
<dbReference type="AlphaFoldDB" id="A0A3D9XQZ6"/>
<evidence type="ECO:0000313" key="2">
    <source>
        <dbReference type="Proteomes" id="UP000256941"/>
    </source>
</evidence>